<dbReference type="EMBL" id="CADCXU010004610">
    <property type="protein sequence ID" value="CAA9996422.1"/>
    <property type="molecule type" value="Genomic_DNA"/>
</dbReference>
<dbReference type="GO" id="GO:0008380">
    <property type="term" value="P:RNA splicing"/>
    <property type="evidence" value="ECO:0007669"/>
    <property type="project" value="UniProtKB-KW"/>
</dbReference>
<keyword evidence="1 5" id="KW-0853">WD repeat</keyword>
<dbReference type="GO" id="GO:0006397">
    <property type="term" value="P:mRNA processing"/>
    <property type="evidence" value="ECO:0007669"/>
    <property type="project" value="UniProtKB-KW"/>
</dbReference>
<evidence type="ECO:0000256" key="2">
    <source>
        <dbReference type="ARBA" id="ARBA00022664"/>
    </source>
</evidence>
<dbReference type="GO" id="GO:0003723">
    <property type="term" value="F:RNA binding"/>
    <property type="evidence" value="ECO:0007669"/>
    <property type="project" value="TreeGrafter"/>
</dbReference>
<reference evidence="6 7" key="1">
    <citation type="submission" date="2020-02" db="EMBL/GenBank/DDBJ databases">
        <authorList>
            <person name="Ferguson B K."/>
        </authorList>
    </citation>
    <scope>NUCLEOTIDE SEQUENCE [LARGE SCALE GENOMIC DNA]</scope>
</reference>
<feature type="repeat" description="WD" evidence="5">
    <location>
        <begin position="182"/>
        <end position="216"/>
    </location>
</feature>
<dbReference type="Proteomes" id="UP000479000">
    <property type="component" value="Unassembled WGS sequence"/>
</dbReference>
<dbReference type="InterPro" id="IPR019775">
    <property type="entry name" value="WD40_repeat_CS"/>
</dbReference>
<evidence type="ECO:0000256" key="1">
    <source>
        <dbReference type="ARBA" id="ARBA00022574"/>
    </source>
</evidence>
<dbReference type="PROSITE" id="PS50082">
    <property type="entry name" value="WD_REPEATS_2"/>
    <property type="match status" value="3"/>
</dbReference>
<dbReference type="PROSITE" id="PS00678">
    <property type="entry name" value="WD_REPEATS_1"/>
    <property type="match status" value="1"/>
</dbReference>
<feature type="repeat" description="WD" evidence="5">
    <location>
        <begin position="217"/>
        <end position="251"/>
    </location>
</feature>
<dbReference type="PANTHER" id="PTHR44006:SF1">
    <property type="entry name" value="U5 SMALL NUCLEAR RIBONUCLEOPROTEIN 40 KDA PROTEIN"/>
    <property type="match status" value="1"/>
</dbReference>
<dbReference type="InterPro" id="IPR036322">
    <property type="entry name" value="WD40_repeat_dom_sf"/>
</dbReference>
<dbReference type="PANTHER" id="PTHR44006">
    <property type="entry name" value="U5 SMALL NUCLEAR RIBONUCLEOPROTEIN 40 KDA PROTEIN"/>
    <property type="match status" value="1"/>
</dbReference>
<evidence type="ECO:0000256" key="4">
    <source>
        <dbReference type="ARBA" id="ARBA00023187"/>
    </source>
</evidence>
<sequence length="457" mass="51542">MKLGLVPLPGTGMGLPATEKPESIKFEDDSNTSIYSANMEVNQWCVDNTQYFHILKLEGMRAVKFVLTSVTSVWQSFWGMPVSQRQGISELIRITFRTSRYQILVRKVILCIRRWSLSNNQWCVDNTQYFHVLKRHTAYVNAVHPTRRGQFLIASGSDDCSIKIWDPRKKGKCTNLVNPYQVLTVSFNDTAEQVFSSGLDNEIKIWDLRSNGVVNRLRGHTDTVTGMSLSTDGSYLLTNSMDNTLRIWDVRPYAPPERCVKILSGHQHNFEKNLLRCTWSPDGSKVSAGSGDRTITILPFTLQNMIKLCHKFTFQNMKVLVNGSIVIVLKSRIGTELQKKLFLIHIYSESLPEQVSVCPVNGSIVIVLKSRIGTELQKKLFLIHIYSESLPEQVSELTIAKFHGLGHALLVSSLLKHDGSTSMKRLIAHTAYSSHNSLKTVVNFPSRMSTTTTAMTT</sequence>
<dbReference type="Gene3D" id="2.130.10.10">
    <property type="entry name" value="YVTN repeat-like/Quinoprotein amine dehydrogenase"/>
    <property type="match status" value="1"/>
</dbReference>
<dbReference type="OrthoDB" id="6226069at2759"/>
<evidence type="ECO:0000256" key="3">
    <source>
        <dbReference type="ARBA" id="ARBA00022737"/>
    </source>
</evidence>
<gene>
    <name evidence="6" type="ORF">NTEN_LOCUS2951</name>
</gene>
<proteinExistence type="predicted"/>
<evidence type="ECO:0000256" key="5">
    <source>
        <dbReference type="PROSITE-ProRule" id="PRU00221"/>
    </source>
</evidence>
<keyword evidence="2" id="KW-0507">mRNA processing</keyword>
<dbReference type="InterPro" id="IPR015943">
    <property type="entry name" value="WD40/YVTN_repeat-like_dom_sf"/>
</dbReference>
<dbReference type="Pfam" id="PF00400">
    <property type="entry name" value="WD40"/>
    <property type="match status" value="4"/>
</dbReference>
<keyword evidence="7" id="KW-1185">Reference proteome</keyword>
<keyword evidence="3" id="KW-0677">Repeat</keyword>
<dbReference type="GO" id="GO:0071013">
    <property type="term" value="C:catalytic step 2 spliceosome"/>
    <property type="evidence" value="ECO:0007669"/>
    <property type="project" value="TreeGrafter"/>
</dbReference>
<dbReference type="InterPro" id="IPR052234">
    <property type="entry name" value="U5_snRNP_Component"/>
</dbReference>
<protein>
    <submittedName>
        <fullName evidence="6">Uncharacterized protein</fullName>
    </submittedName>
</protein>
<evidence type="ECO:0000313" key="6">
    <source>
        <dbReference type="EMBL" id="CAA9996422.1"/>
    </source>
</evidence>
<dbReference type="AlphaFoldDB" id="A0A6H5G1K9"/>
<accession>A0A6H5G1K9</accession>
<dbReference type="SUPFAM" id="SSF50978">
    <property type="entry name" value="WD40 repeat-like"/>
    <property type="match status" value="1"/>
</dbReference>
<organism evidence="6 7">
    <name type="scientific">Nesidiocoris tenuis</name>
    <dbReference type="NCBI Taxonomy" id="355587"/>
    <lineage>
        <taxon>Eukaryota</taxon>
        <taxon>Metazoa</taxon>
        <taxon>Ecdysozoa</taxon>
        <taxon>Arthropoda</taxon>
        <taxon>Hexapoda</taxon>
        <taxon>Insecta</taxon>
        <taxon>Pterygota</taxon>
        <taxon>Neoptera</taxon>
        <taxon>Paraneoptera</taxon>
        <taxon>Hemiptera</taxon>
        <taxon>Heteroptera</taxon>
        <taxon>Panheteroptera</taxon>
        <taxon>Cimicomorpha</taxon>
        <taxon>Miridae</taxon>
        <taxon>Dicyphina</taxon>
        <taxon>Nesidiocoris</taxon>
    </lineage>
</organism>
<feature type="repeat" description="WD" evidence="5">
    <location>
        <begin position="133"/>
        <end position="166"/>
    </location>
</feature>
<keyword evidence="4" id="KW-0508">mRNA splicing</keyword>
<dbReference type="SMART" id="SM00320">
    <property type="entry name" value="WD40"/>
    <property type="match status" value="4"/>
</dbReference>
<dbReference type="PRINTS" id="PR00320">
    <property type="entry name" value="GPROTEINBRPT"/>
</dbReference>
<name>A0A6H5G1K9_9HEMI</name>
<dbReference type="PROSITE" id="PS50294">
    <property type="entry name" value="WD_REPEATS_REGION"/>
    <property type="match status" value="1"/>
</dbReference>
<evidence type="ECO:0000313" key="7">
    <source>
        <dbReference type="Proteomes" id="UP000479000"/>
    </source>
</evidence>
<dbReference type="InterPro" id="IPR001680">
    <property type="entry name" value="WD40_rpt"/>
</dbReference>
<dbReference type="InterPro" id="IPR020472">
    <property type="entry name" value="WD40_PAC1"/>
</dbReference>